<dbReference type="EnsemblMetazoa" id="BGLB017379-RA">
    <property type="protein sequence ID" value="BGLB017379-PA"/>
    <property type="gene ID" value="BGLB017379"/>
</dbReference>
<proteinExistence type="predicted"/>
<sequence>MTKRVNKSMDLIIKNETQNDEPVKERWMTLAGSTCDSTPSLSIGPPPMINDEIHPSCWNFTYGNWRIQEFYSPNFPGEYATDVDCVQYLQAPPGFKIQLHFDSIFAVEKSHECQFDYLEIRDGPFAYSPLIGRYCSLEFPPLVTSTGRYLWLRFKSDDVLQYTGFKAVYSYHKDNSK</sequence>
<keyword evidence="2" id="KW-1015">Disulfide bond</keyword>
<keyword evidence="1" id="KW-0677">Repeat</keyword>
<dbReference type="SMART" id="SM00042">
    <property type="entry name" value="CUB"/>
    <property type="match status" value="1"/>
</dbReference>
<evidence type="ECO:0000256" key="1">
    <source>
        <dbReference type="ARBA" id="ARBA00022737"/>
    </source>
</evidence>
<dbReference type="VEuPathDB" id="VectorBase:BGLB017379"/>
<dbReference type="OrthoDB" id="9971251at2759"/>
<dbReference type="SUPFAM" id="SSF49854">
    <property type="entry name" value="Spermadhesin, CUB domain"/>
    <property type="match status" value="1"/>
</dbReference>
<dbReference type="Gene3D" id="2.60.120.290">
    <property type="entry name" value="Spermadhesin, CUB domain"/>
    <property type="match status" value="1"/>
</dbReference>
<dbReference type="STRING" id="6526.A0A2C9KC24"/>
<dbReference type="InterPro" id="IPR035914">
    <property type="entry name" value="Sperma_CUB_dom_sf"/>
</dbReference>
<protein>
    <recommendedName>
        <fullName evidence="4">CUB domain-containing protein</fullName>
    </recommendedName>
</protein>
<dbReference type="PANTHER" id="PTHR24251:SF28">
    <property type="entry name" value="NEUROPILIN AND TOLLOID-LIKE, ISOFORM B"/>
    <property type="match status" value="1"/>
</dbReference>
<dbReference type="CDD" id="cd00041">
    <property type="entry name" value="CUB"/>
    <property type="match status" value="1"/>
</dbReference>
<dbReference type="KEGG" id="bgt:106053050"/>
<evidence type="ECO:0000256" key="2">
    <source>
        <dbReference type="ARBA" id="ARBA00023157"/>
    </source>
</evidence>
<dbReference type="Proteomes" id="UP000076420">
    <property type="component" value="Unassembled WGS sequence"/>
</dbReference>
<evidence type="ECO:0000256" key="3">
    <source>
        <dbReference type="PROSITE-ProRule" id="PRU00059"/>
    </source>
</evidence>
<comment type="caution">
    <text evidence="3">Lacks conserved residue(s) required for the propagation of feature annotation.</text>
</comment>
<name>A0A2C9KC24_BIOGL</name>
<gene>
    <name evidence="5" type="primary">106053050</name>
</gene>
<dbReference type="AlphaFoldDB" id="A0A2C9KC24"/>
<evidence type="ECO:0000313" key="5">
    <source>
        <dbReference type="EnsemblMetazoa" id="BGLB017379-PA"/>
    </source>
</evidence>
<dbReference type="Pfam" id="PF00431">
    <property type="entry name" value="CUB"/>
    <property type="match status" value="1"/>
</dbReference>
<feature type="domain" description="CUB" evidence="4">
    <location>
        <begin position="57"/>
        <end position="172"/>
    </location>
</feature>
<reference evidence="5" key="1">
    <citation type="submission" date="2020-05" db="UniProtKB">
        <authorList>
            <consortium name="EnsemblMetazoa"/>
        </authorList>
    </citation>
    <scope>IDENTIFICATION</scope>
    <source>
        <strain evidence="5">BB02</strain>
    </source>
</reference>
<dbReference type="InterPro" id="IPR000859">
    <property type="entry name" value="CUB_dom"/>
</dbReference>
<evidence type="ECO:0000313" key="6">
    <source>
        <dbReference type="Proteomes" id="UP000076420"/>
    </source>
</evidence>
<organism evidence="5 6">
    <name type="scientific">Biomphalaria glabrata</name>
    <name type="common">Bloodfluke planorb</name>
    <name type="synonym">Freshwater snail</name>
    <dbReference type="NCBI Taxonomy" id="6526"/>
    <lineage>
        <taxon>Eukaryota</taxon>
        <taxon>Metazoa</taxon>
        <taxon>Spiralia</taxon>
        <taxon>Lophotrochozoa</taxon>
        <taxon>Mollusca</taxon>
        <taxon>Gastropoda</taxon>
        <taxon>Heterobranchia</taxon>
        <taxon>Euthyneura</taxon>
        <taxon>Panpulmonata</taxon>
        <taxon>Hygrophila</taxon>
        <taxon>Lymnaeoidea</taxon>
        <taxon>Planorbidae</taxon>
        <taxon>Biomphalaria</taxon>
    </lineage>
</organism>
<dbReference type="PANTHER" id="PTHR24251">
    <property type="entry name" value="OVOCHYMASE-RELATED"/>
    <property type="match status" value="1"/>
</dbReference>
<dbReference type="FunFam" id="2.60.120.290:FF:000013">
    <property type="entry name" value="Membrane frizzled-related protein"/>
    <property type="match status" value="1"/>
</dbReference>
<evidence type="ECO:0000259" key="4">
    <source>
        <dbReference type="PROSITE" id="PS01180"/>
    </source>
</evidence>
<dbReference type="PROSITE" id="PS01180">
    <property type="entry name" value="CUB"/>
    <property type="match status" value="1"/>
</dbReference>
<accession>A0A2C9KC24</accession>
<dbReference type="VEuPathDB" id="VectorBase:BGLAX_049766"/>